<dbReference type="GO" id="GO:0002926">
    <property type="term" value="P:tRNA wobble base 5-methoxycarbonylmethyl-2-thiouridinylation"/>
    <property type="evidence" value="ECO:0007669"/>
    <property type="project" value="TreeGrafter"/>
</dbReference>
<dbReference type="PROSITE" id="PS51186">
    <property type="entry name" value="GNAT"/>
    <property type="match status" value="1"/>
</dbReference>
<comment type="pathway">
    <text evidence="2">tRNA modification.</text>
</comment>
<name>A0AB34IYR7_PRYPA</name>
<evidence type="ECO:0000256" key="13">
    <source>
        <dbReference type="ARBA" id="ARBA00023315"/>
    </source>
</evidence>
<feature type="compositionally biased region" description="Pro residues" evidence="16">
    <location>
        <begin position="135"/>
        <end position="148"/>
    </location>
</feature>
<proteinExistence type="inferred from homology"/>
<keyword evidence="10" id="KW-0694">RNA-binding</keyword>
<feature type="region of interest" description="Disordered" evidence="16">
    <location>
        <begin position="1"/>
        <end position="156"/>
    </location>
</feature>
<feature type="compositionally biased region" description="Low complexity" evidence="16">
    <location>
        <begin position="125"/>
        <end position="134"/>
    </location>
</feature>
<dbReference type="PANTHER" id="PTHR11135">
    <property type="entry name" value="HISTONE ACETYLTRANSFERASE-RELATED"/>
    <property type="match status" value="1"/>
</dbReference>
<evidence type="ECO:0000313" key="19">
    <source>
        <dbReference type="EMBL" id="KAL1508539.1"/>
    </source>
</evidence>
<feature type="domain" description="N-acetyltransferase" evidence="17">
    <location>
        <begin position="721"/>
        <end position="784"/>
    </location>
</feature>
<evidence type="ECO:0000259" key="17">
    <source>
        <dbReference type="PROSITE" id="PS51186"/>
    </source>
</evidence>
<evidence type="ECO:0000256" key="3">
    <source>
        <dbReference type="ARBA" id="ARBA00005494"/>
    </source>
</evidence>
<dbReference type="Proteomes" id="UP001515480">
    <property type="component" value="Unassembled WGS sequence"/>
</dbReference>
<dbReference type="InterPro" id="IPR000182">
    <property type="entry name" value="GNAT_dom"/>
</dbReference>
<keyword evidence="20" id="KW-1185">Reference proteome</keyword>
<keyword evidence="6" id="KW-0808">Transferase</keyword>
<evidence type="ECO:0000256" key="14">
    <source>
        <dbReference type="ARBA" id="ARBA00044771"/>
    </source>
</evidence>
<reference evidence="19 20" key="1">
    <citation type="journal article" date="2024" name="Science">
        <title>Giant polyketide synthase enzymes in the biosynthesis of giant marine polyether toxins.</title>
        <authorList>
            <person name="Fallon T.R."/>
            <person name="Shende V.V."/>
            <person name="Wierzbicki I.H."/>
            <person name="Pendleton A.L."/>
            <person name="Watervoot N.F."/>
            <person name="Auber R.P."/>
            <person name="Gonzalez D.J."/>
            <person name="Wisecaver J.H."/>
            <person name="Moore B.S."/>
        </authorList>
    </citation>
    <scope>NUCLEOTIDE SEQUENCE [LARGE SCALE GENOMIC DNA]</scope>
    <source>
        <strain evidence="19 20">12B1</strain>
    </source>
</reference>
<comment type="catalytic activity">
    <reaction evidence="15">
        <text>uridine(34) in tRNA + acetyl-CoA + S-adenosyl-L-methionine + H2O = 5-(carboxymethyl)uridine(34) in tRNA + 5'-deoxyadenosine + L-methionine + CoA + 2 H(+)</text>
        <dbReference type="Rhea" id="RHEA:61020"/>
        <dbReference type="Rhea" id="RHEA-COMP:10407"/>
        <dbReference type="Rhea" id="RHEA-COMP:11727"/>
        <dbReference type="ChEBI" id="CHEBI:15377"/>
        <dbReference type="ChEBI" id="CHEBI:15378"/>
        <dbReference type="ChEBI" id="CHEBI:17319"/>
        <dbReference type="ChEBI" id="CHEBI:57287"/>
        <dbReference type="ChEBI" id="CHEBI:57288"/>
        <dbReference type="ChEBI" id="CHEBI:57844"/>
        <dbReference type="ChEBI" id="CHEBI:59789"/>
        <dbReference type="ChEBI" id="CHEBI:65315"/>
        <dbReference type="ChEBI" id="CHEBI:74882"/>
        <dbReference type="EC" id="2.3.1.311"/>
    </reaction>
    <physiologicalReaction direction="left-to-right" evidence="15">
        <dbReference type="Rhea" id="RHEA:61021"/>
    </physiologicalReaction>
</comment>
<dbReference type="InterPro" id="IPR034687">
    <property type="entry name" value="ELP3-like"/>
</dbReference>
<dbReference type="CDD" id="cd01335">
    <property type="entry name" value="Radical_SAM"/>
    <property type="match status" value="1"/>
</dbReference>
<keyword evidence="5" id="KW-0820">tRNA-binding</keyword>
<dbReference type="SUPFAM" id="SSF55729">
    <property type="entry name" value="Acyl-CoA N-acyltransferases (Nat)"/>
    <property type="match status" value="1"/>
</dbReference>
<dbReference type="Gene3D" id="3.40.630.30">
    <property type="match status" value="1"/>
</dbReference>
<evidence type="ECO:0000256" key="6">
    <source>
        <dbReference type="ARBA" id="ARBA00022679"/>
    </source>
</evidence>
<accession>A0AB34IYR7</accession>
<keyword evidence="9" id="KW-0479">Metal-binding</keyword>
<dbReference type="SMART" id="SM00729">
    <property type="entry name" value="Elp3"/>
    <property type="match status" value="1"/>
</dbReference>
<evidence type="ECO:0000313" key="20">
    <source>
        <dbReference type="Proteomes" id="UP001515480"/>
    </source>
</evidence>
<dbReference type="GO" id="GO:0046872">
    <property type="term" value="F:metal ion binding"/>
    <property type="evidence" value="ECO:0007669"/>
    <property type="project" value="UniProtKB-KW"/>
</dbReference>
<dbReference type="EMBL" id="JBGBPQ010000016">
    <property type="protein sequence ID" value="KAL1508539.1"/>
    <property type="molecule type" value="Genomic_DNA"/>
</dbReference>
<evidence type="ECO:0000259" key="18">
    <source>
        <dbReference type="PROSITE" id="PS51918"/>
    </source>
</evidence>
<evidence type="ECO:0000256" key="8">
    <source>
        <dbReference type="ARBA" id="ARBA00022694"/>
    </source>
</evidence>
<feature type="region of interest" description="Disordered" evidence="16">
    <location>
        <begin position="668"/>
        <end position="695"/>
    </location>
</feature>
<dbReference type="InterPro" id="IPR006638">
    <property type="entry name" value="Elp3/MiaA/NifB-like_rSAM"/>
</dbReference>
<keyword evidence="8" id="KW-0819">tRNA processing</keyword>
<dbReference type="Pfam" id="PF04055">
    <property type="entry name" value="Radical_SAM"/>
    <property type="match status" value="1"/>
</dbReference>
<feature type="compositionally biased region" description="Basic and acidic residues" evidence="16">
    <location>
        <begin position="1"/>
        <end position="102"/>
    </location>
</feature>
<sequence length="813" mass="90471">MAREEEGVMAREEEGVMAREEEAVMAREEEGVMAREEEGVMAREEEGVMAREEEGVMAREEEGVMAREEEGVMAREEEGVMAKEEEGVMVREEEGEMAREEEGVMASKGVDSLVPHSPPPPPAHSPSSHACTSPPLHPQPRQPPPTLSPPSAEAVMTETSGAVAAEGAIDVAGMTGESVQAVPDGADPETYKNMRYFKKHTDIEDIYREWDNIVSEEEAPILEEIVRNLAALAPETQREFETALSQQRKAYKISFRKAQLLLTYQRLTRGAKTLPPSPALARHLVKKSSKSQSGVLVITVLTSPYPSVNGVVQKFSCAWDCHYCPSEPSQPKSYLHEEPAVKRANENNFDAVLQLTDRAATLAMNGHPVDKIECLVLGGTWASYPHAYQEEFCRDLFYAANTFWQRAKRERRSLAEEQAINERSECKIIGLTLETRPDTIDAAELRRMRRYGCTRVQLGVQHTDDAILKKINRASTTADTVAALRLLKDSCFKVDIHLMPNLPGASVEADEAMFERVLSDEALQADQWKIYPCQVVPWTVIKRWFDRGEYVPYEMHDLFELLMRVKAKVHPWIRLNRVVRDIPLQYVSGGVDVPNLREDLVATMARRGTRCRCIRCREVGGAAQQLGAPRLTARAYASSGGTEIFLSFETADQHHLFGFLRLRLPGEGGGARHGGGGGASRRRRRGGGEEEAPPFPELRGAALVRELHVYGQLISTADKEASDAQHSGLGRRLMDEAERRARAQGLLRVAVIAGVGSRGYYAKLGYHLEGEGLFMIKTLSYFAPGWHTGQQLPRLQFVPIIFPAVRDVPTTPP</sequence>
<keyword evidence="12" id="KW-0411">Iron-sulfur</keyword>
<dbReference type="InterPro" id="IPR007197">
    <property type="entry name" value="rSAM"/>
</dbReference>
<comment type="similarity">
    <text evidence="3">Belongs to the ELP3 family.</text>
</comment>
<dbReference type="GO" id="GO:0000049">
    <property type="term" value="F:tRNA binding"/>
    <property type="evidence" value="ECO:0007669"/>
    <property type="project" value="UniProtKB-KW"/>
</dbReference>
<evidence type="ECO:0000256" key="7">
    <source>
        <dbReference type="ARBA" id="ARBA00022691"/>
    </source>
</evidence>
<dbReference type="NCBIfam" id="TIGR01211">
    <property type="entry name" value="ELP3"/>
    <property type="match status" value="1"/>
</dbReference>
<evidence type="ECO:0000256" key="5">
    <source>
        <dbReference type="ARBA" id="ARBA00022555"/>
    </source>
</evidence>
<evidence type="ECO:0000256" key="16">
    <source>
        <dbReference type="SAM" id="MobiDB-lite"/>
    </source>
</evidence>
<keyword evidence="4" id="KW-0004">4Fe-4S</keyword>
<dbReference type="PANTHER" id="PTHR11135:SF2">
    <property type="entry name" value="ELONGATOR COMPLEX PROTEIN 3"/>
    <property type="match status" value="1"/>
</dbReference>
<dbReference type="SFLD" id="SFLDS00029">
    <property type="entry name" value="Radical_SAM"/>
    <property type="match status" value="1"/>
</dbReference>
<evidence type="ECO:0000256" key="15">
    <source>
        <dbReference type="ARBA" id="ARBA00047372"/>
    </source>
</evidence>
<dbReference type="SUPFAM" id="SSF102114">
    <property type="entry name" value="Radical SAM enzymes"/>
    <property type="match status" value="1"/>
</dbReference>
<keyword evidence="13" id="KW-0012">Acyltransferase</keyword>
<evidence type="ECO:0000256" key="10">
    <source>
        <dbReference type="ARBA" id="ARBA00022884"/>
    </source>
</evidence>
<evidence type="ECO:0000256" key="2">
    <source>
        <dbReference type="ARBA" id="ARBA00005217"/>
    </source>
</evidence>
<dbReference type="GO" id="GO:0005634">
    <property type="term" value="C:nucleus"/>
    <property type="evidence" value="ECO:0007669"/>
    <property type="project" value="TreeGrafter"/>
</dbReference>
<dbReference type="FunFam" id="3.80.30.20:FF:000011">
    <property type="entry name" value="Elongator complex"/>
    <property type="match status" value="1"/>
</dbReference>
<dbReference type="EC" id="2.3.1.311" evidence="14"/>
<dbReference type="InterPro" id="IPR058240">
    <property type="entry name" value="rSAM_sf"/>
</dbReference>
<comment type="cofactor">
    <cofactor evidence="1">
        <name>[4Fe-4S] cluster</name>
        <dbReference type="ChEBI" id="CHEBI:49883"/>
    </cofactor>
</comment>
<organism evidence="19 20">
    <name type="scientific">Prymnesium parvum</name>
    <name type="common">Toxic golden alga</name>
    <dbReference type="NCBI Taxonomy" id="97485"/>
    <lineage>
        <taxon>Eukaryota</taxon>
        <taxon>Haptista</taxon>
        <taxon>Haptophyta</taxon>
        <taxon>Prymnesiophyceae</taxon>
        <taxon>Prymnesiales</taxon>
        <taxon>Prymnesiaceae</taxon>
        <taxon>Prymnesium</taxon>
    </lineage>
</organism>
<dbReference type="AlphaFoldDB" id="A0AB34IYR7"/>
<dbReference type="GO" id="GO:0051539">
    <property type="term" value="F:4 iron, 4 sulfur cluster binding"/>
    <property type="evidence" value="ECO:0007669"/>
    <property type="project" value="UniProtKB-KW"/>
</dbReference>
<dbReference type="PROSITE" id="PS51918">
    <property type="entry name" value="RADICAL_SAM"/>
    <property type="match status" value="1"/>
</dbReference>
<evidence type="ECO:0000256" key="4">
    <source>
        <dbReference type="ARBA" id="ARBA00022485"/>
    </source>
</evidence>
<dbReference type="CDD" id="cd04301">
    <property type="entry name" value="NAT_SF"/>
    <property type="match status" value="1"/>
</dbReference>
<dbReference type="GO" id="GO:0106261">
    <property type="term" value="F:tRNA uridine(34) acetyltransferase activity"/>
    <property type="evidence" value="ECO:0007669"/>
    <property type="project" value="UniProtKB-EC"/>
</dbReference>
<dbReference type="InterPro" id="IPR032432">
    <property type="entry name" value="Radical_SAM_C"/>
</dbReference>
<keyword evidence="11" id="KW-0408">Iron</keyword>
<evidence type="ECO:0000256" key="12">
    <source>
        <dbReference type="ARBA" id="ARBA00023014"/>
    </source>
</evidence>
<feature type="domain" description="Radical SAM core" evidence="18">
    <location>
        <begin position="302"/>
        <end position="574"/>
    </location>
</feature>
<protein>
    <recommendedName>
        <fullName evidence="14">tRNA carboxymethyluridine synthase</fullName>
        <ecNumber evidence="14">2.3.1.311</ecNumber>
    </recommendedName>
</protein>
<dbReference type="Pfam" id="PF00583">
    <property type="entry name" value="Acetyltransf_1"/>
    <property type="match status" value="1"/>
</dbReference>
<dbReference type="SFLD" id="SFLDG01086">
    <property type="entry name" value="elongater_protein-like"/>
    <property type="match status" value="1"/>
</dbReference>
<dbReference type="Pfam" id="PF16199">
    <property type="entry name" value="Radical_SAM_C"/>
    <property type="match status" value="1"/>
</dbReference>
<gene>
    <name evidence="19" type="ORF">AB1Y20_004638</name>
</gene>
<dbReference type="GO" id="GO:0033588">
    <property type="term" value="C:elongator holoenzyme complex"/>
    <property type="evidence" value="ECO:0007669"/>
    <property type="project" value="TreeGrafter"/>
</dbReference>
<dbReference type="GO" id="GO:0005737">
    <property type="term" value="C:cytoplasm"/>
    <property type="evidence" value="ECO:0007669"/>
    <property type="project" value="TreeGrafter"/>
</dbReference>
<dbReference type="SFLD" id="SFLDF00344">
    <property type="entry name" value="ELP3-like"/>
    <property type="match status" value="1"/>
</dbReference>
<feature type="compositionally biased region" description="Gly residues" evidence="16">
    <location>
        <begin position="668"/>
        <end position="679"/>
    </location>
</feature>
<evidence type="ECO:0000256" key="1">
    <source>
        <dbReference type="ARBA" id="ARBA00001966"/>
    </source>
</evidence>
<dbReference type="InterPro" id="IPR023404">
    <property type="entry name" value="rSAM_horseshoe"/>
</dbReference>
<dbReference type="Gene3D" id="3.80.30.20">
    <property type="entry name" value="tm_1862 like domain"/>
    <property type="match status" value="1"/>
</dbReference>
<keyword evidence="7" id="KW-0949">S-adenosyl-L-methionine</keyword>
<dbReference type="InterPro" id="IPR016181">
    <property type="entry name" value="Acyl_CoA_acyltransferase"/>
</dbReference>
<evidence type="ECO:0000256" key="11">
    <source>
        <dbReference type="ARBA" id="ARBA00023004"/>
    </source>
</evidence>
<comment type="caution">
    <text evidence="19">The sequence shown here is derived from an EMBL/GenBank/DDBJ whole genome shotgun (WGS) entry which is preliminary data.</text>
</comment>
<evidence type="ECO:0000256" key="9">
    <source>
        <dbReference type="ARBA" id="ARBA00022723"/>
    </source>
</evidence>
<dbReference type="InterPro" id="IPR039661">
    <property type="entry name" value="ELP3"/>
</dbReference>